<feature type="compositionally biased region" description="Polar residues" evidence="2">
    <location>
        <begin position="248"/>
        <end position="258"/>
    </location>
</feature>
<feature type="coiled-coil region" evidence="1">
    <location>
        <begin position="353"/>
        <end position="422"/>
    </location>
</feature>
<dbReference type="OrthoDB" id="4844787at2759"/>
<gene>
    <name evidence="3" type="ORF">CORC01_10782</name>
</gene>
<dbReference type="Proteomes" id="UP000176998">
    <property type="component" value="Unassembled WGS sequence"/>
</dbReference>
<feature type="compositionally biased region" description="Polar residues" evidence="2">
    <location>
        <begin position="215"/>
        <end position="227"/>
    </location>
</feature>
<organism evidence="3 4">
    <name type="scientific">Colletotrichum orchidophilum</name>
    <dbReference type="NCBI Taxonomy" id="1209926"/>
    <lineage>
        <taxon>Eukaryota</taxon>
        <taxon>Fungi</taxon>
        <taxon>Dikarya</taxon>
        <taxon>Ascomycota</taxon>
        <taxon>Pezizomycotina</taxon>
        <taxon>Sordariomycetes</taxon>
        <taxon>Hypocreomycetidae</taxon>
        <taxon>Glomerellales</taxon>
        <taxon>Glomerellaceae</taxon>
        <taxon>Colletotrichum</taxon>
    </lineage>
</organism>
<accession>A0A1G4AXR9</accession>
<feature type="region of interest" description="Disordered" evidence="2">
    <location>
        <begin position="190"/>
        <end position="280"/>
    </location>
</feature>
<feature type="compositionally biased region" description="Basic and acidic residues" evidence="2">
    <location>
        <begin position="204"/>
        <end position="214"/>
    </location>
</feature>
<keyword evidence="4" id="KW-1185">Reference proteome</keyword>
<evidence type="ECO:0000256" key="1">
    <source>
        <dbReference type="SAM" id="Coils"/>
    </source>
</evidence>
<keyword evidence="1" id="KW-0175">Coiled coil</keyword>
<evidence type="ECO:0000256" key="2">
    <source>
        <dbReference type="SAM" id="MobiDB-lite"/>
    </source>
</evidence>
<dbReference type="AlphaFoldDB" id="A0A1G4AXR9"/>
<sequence length="513" mass="58229">MKAQVSTVDVFTEREFQDGRQPEFIDQLFSFRITYVSSAFVYFRLSAPTTDGVSNSPILQILPGHLASLHQQLCRWDDISSSHPQDARQRLGGASDLTRLRFHLRSGMQSQIIVPKDDTGFKTFGSAARRVVHLFDSLAASPSFCVYLPRHKLSKSLLQQYAEAVEQFPRLEGDGLLAYQRKVDPKRLYEGKGGRILAPNDYEDGSRPDGERSRSSTPVTTESNGSTVAFDIVPRREGPPPQYGECVTGSQKPRATSNDEADSVESPHVDRAPPEYSVTEQPCSVQNVSKRPRQCGNEDALLYPCSKKILSTTASTRNTRGLDAKPRLEFEDADIDVGSAFREWARRFEYYQEQQNEQLRHEQNNQLKKVQDELEKLRRRNAELEKRQSDMENDCAELTRRLEEAEEDIESIRVDTSALEDVGRDHEDRLAEISGEVTDLLMDTWSDSLKVRIGDSMKEHMNDLAEEYLDDLVKEYVDTVREGSLAESLRDCIRKKVTSQMDILKAQVSEALH</sequence>
<protein>
    <submittedName>
        <fullName evidence="3">Uncharacterized protein</fullName>
    </submittedName>
</protein>
<comment type="caution">
    <text evidence="3">The sequence shown here is derived from an EMBL/GenBank/DDBJ whole genome shotgun (WGS) entry which is preliminary data.</text>
</comment>
<dbReference type="GeneID" id="34563919"/>
<dbReference type="EMBL" id="MJBS01000110">
    <property type="protein sequence ID" value="OHE93883.1"/>
    <property type="molecule type" value="Genomic_DNA"/>
</dbReference>
<proteinExistence type="predicted"/>
<reference evidence="3 4" key="1">
    <citation type="submission" date="2016-09" db="EMBL/GenBank/DDBJ databases">
        <authorList>
            <person name="Capua I."/>
            <person name="De Benedictis P."/>
            <person name="Joannis T."/>
            <person name="Lombin L.H."/>
            <person name="Cattoli G."/>
        </authorList>
    </citation>
    <scope>NUCLEOTIDE SEQUENCE [LARGE SCALE GENOMIC DNA]</scope>
    <source>
        <strain evidence="3 4">IMI 309357</strain>
    </source>
</reference>
<evidence type="ECO:0000313" key="3">
    <source>
        <dbReference type="EMBL" id="OHE93883.1"/>
    </source>
</evidence>
<dbReference type="RefSeq" id="XP_022471047.1">
    <property type="nucleotide sequence ID" value="XM_022622409.1"/>
</dbReference>
<evidence type="ECO:0000313" key="4">
    <source>
        <dbReference type="Proteomes" id="UP000176998"/>
    </source>
</evidence>
<name>A0A1G4AXR9_9PEZI</name>